<reference evidence="2" key="2">
    <citation type="submission" date="2017-11" db="EMBL/GenBank/DDBJ databases">
        <title>Coralsnake Venomics: Analyses of Venom Gland Transcriptomes and Proteomes of Six Brazilian Taxa.</title>
        <authorList>
            <person name="Aird S.D."/>
            <person name="Jorge da Silva N."/>
            <person name="Qiu L."/>
            <person name="Villar-Briones A."/>
            <person name="Aparecida-Saddi V."/>
            <person name="Campos-Telles M.P."/>
            <person name="Grau M."/>
            <person name="Mikheyev A.S."/>
        </authorList>
    </citation>
    <scope>NUCLEOTIDE SEQUENCE</scope>
    <source>
        <tissue evidence="2">Venom_gland</tissue>
    </source>
</reference>
<accession>A0A2D4FFX9</accession>
<evidence type="ECO:0000256" key="1">
    <source>
        <dbReference type="SAM" id="MobiDB-lite"/>
    </source>
</evidence>
<feature type="compositionally biased region" description="Basic and acidic residues" evidence="1">
    <location>
        <begin position="198"/>
        <end position="210"/>
    </location>
</feature>
<feature type="region of interest" description="Disordered" evidence="1">
    <location>
        <begin position="124"/>
        <end position="172"/>
    </location>
</feature>
<feature type="region of interest" description="Disordered" evidence="1">
    <location>
        <begin position="16"/>
        <end position="86"/>
    </location>
</feature>
<feature type="compositionally biased region" description="Basic residues" evidence="1">
    <location>
        <begin position="218"/>
        <end position="228"/>
    </location>
</feature>
<dbReference type="EMBL" id="IACJ01062809">
    <property type="protein sequence ID" value="LAA46391.1"/>
    <property type="molecule type" value="Transcribed_RNA"/>
</dbReference>
<dbReference type="AlphaFoldDB" id="A0A2D4FFX9"/>
<evidence type="ECO:0000313" key="2">
    <source>
        <dbReference type="EMBL" id="LAA46391.1"/>
    </source>
</evidence>
<protein>
    <submittedName>
        <fullName evidence="2">Uncharacterized protein</fullName>
    </submittedName>
</protein>
<proteinExistence type="predicted"/>
<name>A0A2D4FFX9_MICCO</name>
<organism evidence="2">
    <name type="scientific">Micrurus corallinus</name>
    <name type="common">Brazilian coral snake</name>
    <dbReference type="NCBI Taxonomy" id="54390"/>
    <lineage>
        <taxon>Eukaryota</taxon>
        <taxon>Metazoa</taxon>
        <taxon>Chordata</taxon>
        <taxon>Craniata</taxon>
        <taxon>Vertebrata</taxon>
        <taxon>Euteleostomi</taxon>
        <taxon>Lepidosauria</taxon>
        <taxon>Squamata</taxon>
        <taxon>Bifurcata</taxon>
        <taxon>Unidentata</taxon>
        <taxon>Episquamata</taxon>
        <taxon>Toxicofera</taxon>
        <taxon>Serpentes</taxon>
        <taxon>Colubroidea</taxon>
        <taxon>Elapidae</taxon>
        <taxon>Elapinae</taxon>
        <taxon>Micrurus</taxon>
    </lineage>
</organism>
<feature type="compositionally biased region" description="Basic and acidic residues" evidence="1">
    <location>
        <begin position="140"/>
        <end position="156"/>
    </location>
</feature>
<reference evidence="2" key="1">
    <citation type="submission" date="2017-07" db="EMBL/GenBank/DDBJ databases">
        <authorList>
            <person name="Mikheyev A."/>
            <person name="Grau M."/>
        </authorList>
    </citation>
    <scope>NUCLEOTIDE SEQUENCE</scope>
    <source>
        <tissue evidence="2">Venom_gland</tissue>
    </source>
</reference>
<feature type="compositionally biased region" description="Polar residues" evidence="1">
    <location>
        <begin position="126"/>
        <end position="138"/>
    </location>
</feature>
<sequence length="241" mass="28132">MHFILIRLLFSQPSDVKEYDHTATSENDLGTKNELKSPAVSGHTQSTTPLSDELKNIDTSSDTLHHNRRERNRGEKPSLQNPSWRLHYKTLEMATGKYVEEESEALSRRSNWRKERGRWNYGRYNQDISKPYSQNQEPSFLDKKDLRAEDLPSAKEEENDTEKWMPMPKTQTSNREKVDICYGELRGQSTWQGQHGIQHCERRVKTKGREFVTYPRVSRGRGQSRPKPRKEPQDPETEGSS</sequence>
<feature type="compositionally biased region" description="Basic and acidic residues" evidence="1">
    <location>
        <begin position="16"/>
        <end position="35"/>
    </location>
</feature>
<feature type="region of interest" description="Disordered" evidence="1">
    <location>
        <begin position="191"/>
        <end position="241"/>
    </location>
</feature>